<organism evidence="4 5">
    <name type="scientific">Shinella yambaruensis</name>
    <dbReference type="NCBI Taxonomy" id="415996"/>
    <lineage>
        <taxon>Bacteria</taxon>
        <taxon>Pseudomonadati</taxon>
        <taxon>Pseudomonadota</taxon>
        <taxon>Alphaproteobacteria</taxon>
        <taxon>Hyphomicrobiales</taxon>
        <taxon>Rhizobiaceae</taxon>
        <taxon>Shinella</taxon>
    </lineage>
</organism>
<feature type="compositionally biased region" description="Basic and acidic residues" evidence="2">
    <location>
        <begin position="36"/>
        <end position="45"/>
    </location>
</feature>
<reference evidence="5" key="1">
    <citation type="journal article" date="2019" name="Int. J. Syst. Evol. Microbiol.">
        <title>The Global Catalogue of Microorganisms (GCM) 10K type strain sequencing project: providing services to taxonomists for standard genome sequencing and annotation.</title>
        <authorList>
            <consortium name="The Broad Institute Genomics Platform"/>
            <consortium name="The Broad Institute Genome Sequencing Center for Infectious Disease"/>
            <person name="Wu L."/>
            <person name="Ma J."/>
        </authorList>
    </citation>
    <scope>NUCLEOTIDE SEQUENCE [LARGE SCALE GENOMIC DNA]</scope>
    <source>
        <strain evidence="5">NBRC 102122</strain>
    </source>
</reference>
<evidence type="ECO:0000313" key="5">
    <source>
        <dbReference type="Proteomes" id="UP001156702"/>
    </source>
</evidence>
<evidence type="ECO:0000313" key="4">
    <source>
        <dbReference type="EMBL" id="GLR48811.1"/>
    </source>
</evidence>
<protein>
    <submittedName>
        <fullName evidence="4">Capsule polysaccharide transporter</fullName>
    </submittedName>
</protein>
<feature type="coiled-coil region" evidence="1">
    <location>
        <begin position="297"/>
        <end position="324"/>
    </location>
</feature>
<dbReference type="RefSeq" id="WP_244770837.1">
    <property type="nucleotide sequence ID" value="NZ_BSOP01000001.1"/>
</dbReference>
<comment type="caution">
    <text evidence="4">The sequence shown here is derived from an EMBL/GenBank/DDBJ whole genome shotgun (WGS) entry which is preliminary data.</text>
</comment>
<keyword evidence="3" id="KW-0472">Membrane</keyword>
<dbReference type="PANTHER" id="PTHR32309:SF13">
    <property type="entry name" value="FERRIC ENTEROBACTIN TRANSPORT PROTEIN FEPE"/>
    <property type="match status" value="1"/>
</dbReference>
<evidence type="ECO:0000256" key="1">
    <source>
        <dbReference type="SAM" id="Coils"/>
    </source>
</evidence>
<dbReference type="InterPro" id="IPR050445">
    <property type="entry name" value="Bact_polysacc_biosynth/exp"/>
</dbReference>
<name>A0ABQ5ZBB7_9HYPH</name>
<evidence type="ECO:0000256" key="3">
    <source>
        <dbReference type="SAM" id="Phobius"/>
    </source>
</evidence>
<sequence length="415" mass="46762">MTKTKIDELSRAGPVIDDMVAEQQGAITPAPSSRVETVEYSRTQDRPQAMPKAGGRTPWRLIVFSLIVLVPFLASVMYYAFVAADQYTAEARFAVRSLADEEKEDESNVSILKMTPASQDAYVVTSFIHSTEILRRIGAYLDYKAMFVRDGSDFYAEFDPDDSAEEFLSYWNNQVYTYIDGPSGIVVLRVRTFSPEDSIKLANAILEESEKLINELSTRSRNDMIASARAEVERTGKTYGEALAALNRFQKESGLLSPEAQAEQTGKLLTGLMAQKLELDSRLFVIQQSNGIDSPTYRQLVLGRSSIEAQIEELRNQMTGKEVESYANTLNAFARLETDRMVAEKLYEATRHHYEMSLAAAMRKALYLTVFVQPMLPEEALYPRRVMTPAVGLFFLFVLWAILSLAWASIEDHRL</sequence>
<proteinExistence type="predicted"/>
<keyword evidence="3" id="KW-1133">Transmembrane helix</keyword>
<feature type="region of interest" description="Disordered" evidence="2">
    <location>
        <begin position="26"/>
        <end position="52"/>
    </location>
</feature>
<keyword evidence="5" id="KW-1185">Reference proteome</keyword>
<dbReference type="PANTHER" id="PTHR32309">
    <property type="entry name" value="TYROSINE-PROTEIN KINASE"/>
    <property type="match status" value="1"/>
</dbReference>
<keyword evidence="3" id="KW-0812">Transmembrane</keyword>
<feature type="transmembrane region" description="Helical" evidence="3">
    <location>
        <begin position="61"/>
        <end position="81"/>
    </location>
</feature>
<dbReference type="Proteomes" id="UP001156702">
    <property type="component" value="Unassembled WGS sequence"/>
</dbReference>
<gene>
    <name evidence="4" type="primary">wcbD</name>
    <name evidence="4" type="ORF">GCM10007923_00150</name>
</gene>
<evidence type="ECO:0000256" key="2">
    <source>
        <dbReference type="SAM" id="MobiDB-lite"/>
    </source>
</evidence>
<accession>A0ABQ5ZBB7</accession>
<feature type="transmembrane region" description="Helical" evidence="3">
    <location>
        <begin position="390"/>
        <end position="410"/>
    </location>
</feature>
<keyword evidence="1" id="KW-0175">Coiled coil</keyword>
<dbReference type="EMBL" id="BSOP01000001">
    <property type="protein sequence ID" value="GLR48811.1"/>
    <property type="molecule type" value="Genomic_DNA"/>
</dbReference>